<keyword evidence="2" id="KW-0645">Protease</keyword>
<dbReference type="Gene3D" id="3.30.830.10">
    <property type="entry name" value="Metalloenzyme, LuxS/M16 peptidase-like"/>
    <property type="match status" value="1"/>
</dbReference>
<dbReference type="GO" id="GO:0051603">
    <property type="term" value="P:proteolysis involved in protein catabolic process"/>
    <property type="evidence" value="ECO:0007669"/>
    <property type="project" value="TreeGrafter"/>
</dbReference>
<dbReference type="GO" id="GO:0005829">
    <property type="term" value="C:cytosol"/>
    <property type="evidence" value="ECO:0007669"/>
    <property type="project" value="TreeGrafter"/>
</dbReference>
<comment type="caution">
    <text evidence="8">The sequence shown here is derived from an EMBL/GenBank/DDBJ whole genome shotgun (WGS) entry which is preliminary data.</text>
</comment>
<dbReference type="AlphaFoldDB" id="A0A1D2JAY1"/>
<dbReference type="InterPro" id="IPR011765">
    <property type="entry name" value="Pept_M16_N"/>
</dbReference>
<keyword evidence="3" id="KW-0479">Metal-binding</keyword>
<dbReference type="PANTHER" id="PTHR43690">
    <property type="entry name" value="NARDILYSIN"/>
    <property type="match status" value="1"/>
</dbReference>
<dbReference type="VEuPathDB" id="FungiDB:PABG_05217"/>
<evidence type="ECO:0000256" key="6">
    <source>
        <dbReference type="ARBA" id="ARBA00023049"/>
    </source>
</evidence>
<organism evidence="8 9">
    <name type="scientific">Paracoccidioides brasiliensis</name>
    <dbReference type="NCBI Taxonomy" id="121759"/>
    <lineage>
        <taxon>Eukaryota</taxon>
        <taxon>Fungi</taxon>
        <taxon>Dikarya</taxon>
        <taxon>Ascomycota</taxon>
        <taxon>Pezizomycotina</taxon>
        <taxon>Eurotiomycetes</taxon>
        <taxon>Eurotiomycetidae</taxon>
        <taxon>Onygenales</taxon>
        <taxon>Ajellomycetaceae</taxon>
        <taxon>Paracoccidioides</taxon>
    </lineage>
</organism>
<keyword evidence="6" id="KW-0482">Metalloprotease</keyword>
<dbReference type="SUPFAM" id="SSF63411">
    <property type="entry name" value="LuxS/MPP-like metallohydrolase"/>
    <property type="match status" value="1"/>
</dbReference>
<dbReference type="GO" id="GO:0046872">
    <property type="term" value="F:metal ion binding"/>
    <property type="evidence" value="ECO:0007669"/>
    <property type="project" value="UniProtKB-KW"/>
</dbReference>
<proteinExistence type="inferred from homology"/>
<dbReference type="PANTHER" id="PTHR43690:SF18">
    <property type="entry name" value="INSULIN-DEGRADING ENZYME-RELATED"/>
    <property type="match status" value="1"/>
</dbReference>
<dbReference type="GO" id="GO:0005739">
    <property type="term" value="C:mitochondrion"/>
    <property type="evidence" value="ECO:0007669"/>
    <property type="project" value="TreeGrafter"/>
</dbReference>
<dbReference type="Proteomes" id="UP000242814">
    <property type="component" value="Unassembled WGS sequence"/>
</dbReference>
<evidence type="ECO:0000256" key="5">
    <source>
        <dbReference type="ARBA" id="ARBA00022833"/>
    </source>
</evidence>
<name>A0A1D2JAY1_PARBR</name>
<keyword evidence="5" id="KW-0862">Zinc</keyword>
<feature type="domain" description="Peptidase M16 N-terminal" evidence="7">
    <location>
        <begin position="34"/>
        <end position="157"/>
    </location>
</feature>
<evidence type="ECO:0000313" key="8">
    <source>
        <dbReference type="EMBL" id="ODH25167.1"/>
    </source>
</evidence>
<evidence type="ECO:0000256" key="4">
    <source>
        <dbReference type="ARBA" id="ARBA00022801"/>
    </source>
</evidence>
<gene>
    <name evidence="8" type="ORF">ACO22_05257</name>
</gene>
<dbReference type="EMBL" id="LZYO01000227">
    <property type="protein sequence ID" value="ODH25167.1"/>
    <property type="molecule type" value="Genomic_DNA"/>
</dbReference>
<evidence type="ECO:0000256" key="2">
    <source>
        <dbReference type="ARBA" id="ARBA00022670"/>
    </source>
</evidence>
<evidence type="ECO:0000256" key="1">
    <source>
        <dbReference type="ARBA" id="ARBA00007261"/>
    </source>
</evidence>
<protein>
    <recommendedName>
        <fullName evidence="7">Peptidase M16 N-terminal domain-containing protein</fullName>
    </recommendedName>
</protein>
<dbReference type="GO" id="GO:0043171">
    <property type="term" value="P:peptide catabolic process"/>
    <property type="evidence" value="ECO:0007669"/>
    <property type="project" value="TreeGrafter"/>
</dbReference>
<evidence type="ECO:0000256" key="3">
    <source>
        <dbReference type="ARBA" id="ARBA00022723"/>
    </source>
</evidence>
<comment type="similarity">
    <text evidence="1">Belongs to the peptidase M16 family.</text>
</comment>
<evidence type="ECO:0000259" key="7">
    <source>
        <dbReference type="Pfam" id="PF00675"/>
    </source>
</evidence>
<dbReference type="VEuPathDB" id="FungiDB:PADG_07053"/>
<accession>A0A1D2JAY1</accession>
<dbReference type="InterPro" id="IPR011249">
    <property type="entry name" value="Metalloenz_LuxS/M16"/>
</dbReference>
<dbReference type="GO" id="GO:0004222">
    <property type="term" value="F:metalloendopeptidase activity"/>
    <property type="evidence" value="ECO:0007669"/>
    <property type="project" value="TreeGrafter"/>
</dbReference>
<keyword evidence="4" id="KW-0378">Hydrolase</keyword>
<sequence>MAPVERIAENLEKPVVYDRLYCVIRLPNELDAFLVHDPNSDKASASVNINVGNFSDDDDLPGIAHAVEHALFMGTKSTQKRMPTTSTSKLMLATLNAYAAVTEMNCYFELDVATPATSASALSNDLVPLLYGALDQFAQFFIAPLFLKSTLDRELRAIFRK</sequence>
<evidence type="ECO:0000313" key="9">
    <source>
        <dbReference type="Proteomes" id="UP000242814"/>
    </source>
</evidence>
<dbReference type="Pfam" id="PF00675">
    <property type="entry name" value="Peptidase_M16"/>
    <property type="match status" value="1"/>
</dbReference>
<dbReference type="InterPro" id="IPR050626">
    <property type="entry name" value="Peptidase_M16"/>
</dbReference>
<reference evidence="8 9" key="1">
    <citation type="submission" date="2016-06" db="EMBL/GenBank/DDBJ databases">
        <authorList>
            <person name="Kjaerup R.B."/>
            <person name="Dalgaard T.S."/>
            <person name="Juul-Madsen H.R."/>
        </authorList>
    </citation>
    <scope>NUCLEOTIDE SEQUENCE [LARGE SCALE GENOMIC DNA]</scope>
    <source>
        <strain evidence="8 9">Pb300</strain>
    </source>
</reference>